<name>H1S4C9_9BURK</name>
<feature type="site" description="Critical for activity" evidence="2">
    <location>
        <position position="167"/>
    </location>
</feature>
<dbReference type="OrthoDB" id="5297282at2"/>
<evidence type="ECO:0000256" key="2">
    <source>
        <dbReference type="PIRSR" id="PIRSR029681-2"/>
    </source>
</evidence>
<feature type="chain" id="PRO_5003553518" description="Lipid A deacylase" evidence="3">
    <location>
        <begin position="22"/>
        <end position="188"/>
    </location>
</feature>
<dbReference type="Gene3D" id="2.40.160.20">
    <property type="match status" value="1"/>
</dbReference>
<reference evidence="4 5" key="1">
    <citation type="journal article" date="2012" name="J. Bacteriol.">
        <title>De Novo Genome Project of Cupriavidus basilensis OR16.</title>
        <authorList>
            <person name="Cserhati M."/>
            <person name="Kriszt B."/>
            <person name="Szoboszlay S."/>
            <person name="Toth A."/>
            <person name="Szabo I."/>
            <person name="Tancsics A."/>
            <person name="Nagy I."/>
            <person name="Horvath B."/>
            <person name="Nagy I."/>
            <person name="Kukolya J."/>
        </authorList>
    </citation>
    <scope>NUCLEOTIDE SEQUENCE [LARGE SCALE GENOMIC DNA]</scope>
    <source>
        <strain evidence="4 5">OR16</strain>
    </source>
</reference>
<keyword evidence="3" id="KW-0732">Signal</keyword>
<keyword evidence="1" id="KW-0998">Cell outer membrane</keyword>
<organism evidence="4 5">
    <name type="scientific">Cupriavidus basilensis OR16</name>
    <dbReference type="NCBI Taxonomy" id="1127483"/>
    <lineage>
        <taxon>Bacteria</taxon>
        <taxon>Pseudomonadati</taxon>
        <taxon>Pseudomonadota</taxon>
        <taxon>Betaproteobacteria</taxon>
        <taxon>Burkholderiales</taxon>
        <taxon>Burkholderiaceae</taxon>
        <taxon>Cupriavidus</taxon>
    </lineage>
</organism>
<comment type="caution">
    <text evidence="4">The sequence shown here is derived from an EMBL/GenBank/DDBJ whole genome shotgun (WGS) entry which is preliminary data.</text>
</comment>
<evidence type="ECO:0000313" key="4">
    <source>
        <dbReference type="EMBL" id="EHP42612.1"/>
    </source>
</evidence>
<evidence type="ECO:0000256" key="1">
    <source>
        <dbReference type="PIRNR" id="PIRNR029681"/>
    </source>
</evidence>
<dbReference type="EMBL" id="AHJE01000030">
    <property type="protein sequence ID" value="EHP42612.1"/>
    <property type="molecule type" value="Genomic_DNA"/>
</dbReference>
<dbReference type="AlphaFoldDB" id="H1S4C9"/>
<comment type="subunit">
    <text evidence="1">Homodimer.</text>
</comment>
<comment type="subcellular location">
    <subcellularLocation>
        <location evidence="1">Cell outer membrane</location>
        <topology evidence="1">Multi-pass membrane protein</topology>
    </subcellularLocation>
</comment>
<keyword evidence="1" id="KW-0472">Membrane</keyword>
<proteinExistence type="inferred from homology"/>
<dbReference type="GO" id="GO:0050528">
    <property type="term" value="F:acyloxyacyl hydrolase activity"/>
    <property type="evidence" value="ECO:0007669"/>
    <property type="project" value="UniProtKB-EC"/>
</dbReference>
<protein>
    <recommendedName>
        <fullName evidence="1">Lipid A deacylase</fullName>
        <ecNumber evidence="1">3.1.1.77</ecNumber>
    </recommendedName>
    <alternativeName>
        <fullName evidence="1">LPS 3-O-deacylase</fullName>
    </alternativeName>
    <alternativeName>
        <fullName evidence="1">Outer membrane enzyme</fullName>
    </alternativeName>
</protein>
<dbReference type="GO" id="GO:0009279">
    <property type="term" value="C:cell outer membrane"/>
    <property type="evidence" value="ECO:0007669"/>
    <property type="project" value="UniProtKB-SubCell"/>
</dbReference>
<dbReference type="EC" id="3.1.1.77" evidence="1"/>
<comment type="function">
    <text evidence="1">Has lipid A 3-O-deacylase activity. Hydrolyzes the ester bond at the 3 position of lipid A, a bioactive component of lipopolysaccharide (LPS), thereby releasing the primary fatty acyl moiety.</text>
</comment>
<dbReference type="PATRIC" id="fig|1127483.3.peg.2650"/>
<dbReference type="Proteomes" id="UP000005808">
    <property type="component" value="Unassembled WGS sequence"/>
</dbReference>
<dbReference type="PIRSF" id="PIRSF029681">
    <property type="entry name" value="PagL"/>
    <property type="match status" value="1"/>
</dbReference>
<comment type="catalytic activity">
    <reaction evidence="1">
        <text>a 3-(acyloxy)acyl derivative of bacterial toxin + H2O = a 3-hydroxyacyl derivative of bacterial toxin + a fatty acid + H(+)</text>
        <dbReference type="Rhea" id="RHEA:12032"/>
        <dbReference type="ChEBI" id="CHEBI:15377"/>
        <dbReference type="ChEBI" id="CHEBI:15378"/>
        <dbReference type="ChEBI" id="CHEBI:28868"/>
        <dbReference type="ChEBI" id="CHEBI:136853"/>
        <dbReference type="ChEBI" id="CHEBI:140675"/>
        <dbReference type="EC" id="3.1.1.77"/>
    </reaction>
</comment>
<dbReference type="Pfam" id="PF09411">
    <property type="entry name" value="PagL"/>
    <property type="match status" value="1"/>
</dbReference>
<feature type="signal peptide" evidence="3">
    <location>
        <begin position="1"/>
        <end position="21"/>
    </location>
</feature>
<evidence type="ECO:0000256" key="3">
    <source>
        <dbReference type="SAM" id="SignalP"/>
    </source>
</evidence>
<dbReference type="InterPro" id="IPR018550">
    <property type="entry name" value="Lipid-A_deacylase-rel"/>
</dbReference>
<evidence type="ECO:0000313" key="5">
    <source>
        <dbReference type="Proteomes" id="UP000005808"/>
    </source>
</evidence>
<dbReference type="RefSeq" id="WP_006158266.1">
    <property type="nucleotide sequence ID" value="NZ_AHJE01000030.1"/>
</dbReference>
<sequence>MRVSWLAGALALHGACTYAQANPPPITDAGWFEPIRAGVSLGIAPEANLARLELRWDLRQDLWDSATRSVRLRLGLEISAGAWDPHGGSSGAMGDIGLTPIFRLQGGGNATAFVDLAIGAHLLSRTRISDTTVFSTAFQFGDRIAIGYRFDDAVHSELALRLQHYSNGRIKRPNPGINFLLVQYSMQF</sequence>
<keyword evidence="1" id="KW-0378">Hydrolase</keyword>
<accession>H1S4C9</accession>
<gene>
    <name evidence="4" type="ORF">OR16_13204</name>
</gene>
<comment type="similarity">
    <text evidence="1">Belongs to the PagL family.</text>
</comment>